<dbReference type="AlphaFoldDB" id="A0A1Y1QPR3"/>
<reference evidence="1 2" key="1">
    <citation type="submission" date="2017-01" db="EMBL/GenBank/DDBJ databases">
        <title>Novel large sulfur bacteria in the metagenomes of groundwater-fed chemosynthetic microbial mats in the Lake Huron basin.</title>
        <authorList>
            <person name="Sharrar A.M."/>
            <person name="Flood B.E."/>
            <person name="Bailey J.V."/>
            <person name="Jones D.S."/>
            <person name="Biddanda B."/>
            <person name="Ruberg S.A."/>
            <person name="Marcus D.N."/>
            <person name="Dick G.J."/>
        </authorList>
    </citation>
    <scope>NUCLEOTIDE SEQUENCE [LARGE SCALE GENOMIC DNA]</scope>
    <source>
        <strain evidence="1">A8</strain>
    </source>
</reference>
<gene>
    <name evidence="1" type="ORF">BWK73_20160</name>
</gene>
<evidence type="ECO:0000313" key="1">
    <source>
        <dbReference type="EMBL" id="OQX10504.1"/>
    </source>
</evidence>
<dbReference type="Proteomes" id="UP000192491">
    <property type="component" value="Unassembled WGS sequence"/>
</dbReference>
<proteinExistence type="predicted"/>
<dbReference type="EMBL" id="MTEJ01000111">
    <property type="protein sequence ID" value="OQX10504.1"/>
    <property type="molecule type" value="Genomic_DNA"/>
</dbReference>
<sequence length="546" mass="59952">MRIHLRDFHGLQPNRASRLLDANYAEDAVDAKLWNGQITNFPCPTVHCSPGIATKTITKGFDCCLNWETHANLVQDCGAVFWTGDGAPKMVSTSGVCVGDEYVWGIQAPPQPSVSYTPCTTGGVRYVAYMAVVEVEVGGRKLFSAPSQPTEWRPVCADSEVELSQLVATHPLAAAVHVYRAEAGFHEGSEAATPLNAAWFLAGIATSATFTDHAGSFDTQPAHPLLFEWGNPPTDLHSLVQTDDGVYAGLSGDYLWYTLPGEPMTWSPRRTRHVRKRWGKPLQLAVHGEVIYLLTDNTPVVYEVRLTDTGVRLNRTVIEKHLPLSSLGGTATNSKGIIYPSDSGLVALTGTTAAILSSPWWNKDQWRALHPDTLVGAVHEDAYIFSTRKAAYILEFGDDMYADNKTANLMRLSLNSTIVGASAMTDHDVLYWVKDGVGYRWDRNAEAATCCPFTYRTAVVDGNLPLTLTAAEVHGSPDTRLTVRYYRETEVRGVREKLRELAVFERTPFRLPGTHRNEDTFFELEGCGVVDSVTFATSHTGLRGVG</sequence>
<comment type="caution">
    <text evidence="1">The sequence shown here is derived from an EMBL/GenBank/DDBJ whole genome shotgun (WGS) entry which is preliminary data.</text>
</comment>
<name>A0A1Y1QPR3_9GAMM</name>
<protein>
    <submittedName>
        <fullName evidence="1">Uncharacterized protein</fullName>
    </submittedName>
</protein>
<evidence type="ECO:0000313" key="2">
    <source>
        <dbReference type="Proteomes" id="UP000192491"/>
    </source>
</evidence>
<accession>A0A1Y1QPR3</accession>
<organism evidence="1 2">
    <name type="scientific">Thiothrix lacustris</name>
    <dbReference type="NCBI Taxonomy" id="525917"/>
    <lineage>
        <taxon>Bacteria</taxon>
        <taxon>Pseudomonadati</taxon>
        <taxon>Pseudomonadota</taxon>
        <taxon>Gammaproteobacteria</taxon>
        <taxon>Thiotrichales</taxon>
        <taxon>Thiotrichaceae</taxon>
        <taxon>Thiothrix</taxon>
    </lineage>
</organism>